<organism evidence="2">
    <name type="scientific">Oppiella nova</name>
    <dbReference type="NCBI Taxonomy" id="334625"/>
    <lineage>
        <taxon>Eukaryota</taxon>
        <taxon>Metazoa</taxon>
        <taxon>Ecdysozoa</taxon>
        <taxon>Arthropoda</taxon>
        <taxon>Chelicerata</taxon>
        <taxon>Arachnida</taxon>
        <taxon>Acari</taxon>
        <taxon>Acariformes</taxon>
        <taxon>Sarcoptiformes</taxon>
        <taxon>Oribatida</taxon>
        <taxon>Brachypylina</taxon>
        <taxon>Oppioidea</taxon>
        <taxon>Oppiidae</taxon>
        <taxon>Oppiella</taxon>
    </lineage>
</organism>
<reference evidence="2" key="1">
    <citation type="submission" date="2020-11" db="EMBL/GenBank/DDBJ databases">
        <authorList>
            <person name="Tran Van P."/>
        </authorList>
    </citation>
    <scope>NUCLEOTIDE SEQUENCE</scope>
</reference>
<evidence type="ECO:0000256" key="1">
    <source>
        <dbReference type="SAM" id="MobiDB-lite"/>
    </source>
</evidence>
<protein>
    <submittedName>
        <fullName evidence="2">Uncharacterized protein</fullName>
    </submittedName>
</protein>
<accession>A0A7R9LXM3</accession>
<feature type="compositionally biased region" description="Polar residues" evidence="1">
    <location>
        <begin position="51"/>
        <end position="63"/>
    </location>
</feature>
<dbReference type="PANTHER" id="PTHR33964:SF1">
    <property type="entry name" value="RE45066P"/>
    <property type="match status" value="1"/>
</dbReference>
<proteinExistence type="predicted"/>
<dbReference type="Proteomes" id="UP000728032">
    <property type="component" value="Unassembled WGS sequence"/>
</dbReference>
<dbReference type="PANTHER" id="PTHR33964">
    <property type="entry name" value="RE45066P-RELATED"/>
    <property type="match status" value="1"/>
</dbReference>
<dbReference type="EMBL" id="CAJPVJ010003739">
    <property type="protein sequence ID" value="CAG2167899.1"/>
    <property type="molecule type" value="Genomic_DNA"/>
</dbReference>
<dbReference type="OrthoDB" id="10051804at2759"/>
<name>A0A7R9LXM3_9ACAR</name>
<evidence type="ECO:0000313" key="3">
    <source>
        <dbReference type="Proteomes" id="UP000728032"/>
    </source>
</evidence>
<sequence length="282" mass="32644">MNARKLSQFHSQQEKDNTDRKNRKNSGNNKSHKNLLNSLLNRSSAKEADTQKGTSAFKPTNNGIECDPKTMDETTRWLFFLNDPTRNIPESEKERSLFCFEKNQKELYVKQYAKRCLKAFPYQVTTLLMYGVIRKNKYYCNFNRGKKDIVSMAKCLNAIKPQATQCMNKLIDEAMITVNAPEKLKIGLICCNYYKFEECVSHEASESTSPDCRDSSVVLIEELLEGYTGQMIGHICSQYRRDTDQCQKILRLPKTWTRDITNQTRYKSILPPFIDILESIPA</sequence>
<dbReference type="AlphaFoldDB" id="A0A7R9LXM3"/>
<keyword evidence="3" id="KW-1185">Reference proteome</keyword>
<gene>
    <name evidence="2" type="ORF">ONB1V03_LOCUS7393</name>
</gene>
<feature type="compositionally biased region" description="Low complexity" evidence="1">
    <location>
        <begin position="25"/>
        <end position="43"/>
    </location>
</feature>
<feature type="region of interest" description="Disordered" evidence="1">
    <location>
        <begin position="1"/>
        <end position="68"/>
    </location>
</feature>
<dbReference type="EMBL" id="OC918564">
    <property type="protein sequence ID" value="CAD7649643.1"/>
    <property type="molecule type" value="Genomic_DNA"/>
</dbReference>
<evidence type="ECO:0000313" key="2">
    <source>
        <dbReference type="EMBL" id="CAD7649643.1"/>
    </source>
</evidence>